<dbReference type="EMBL" id="JAFBER010000004">
    <property type="protein sequence ID" value="MBM7644744.1"/>
    <property type="molecule type" value="Genomic_DNA"/>
</dbReference>
<dbReference type="InterPro" id="IPR024654">
    <property type="entry name" value="Calcineurin-like_PHP_lpxH"/>
</dbReference>
<dbReference type="PANTHER" id="PTHR11124">
    <property type="entry name" value="VACUOLAR SORTING PROTEIN VPS29"/>
    <property type="match status" value="1"/>
</dbReference>
<protein>
    <recommendedName>
        <fullName evidence="2">Phosphoesterase</fullName>
        <ecNumber evidence="2">3.1.4.-</ecNumber>
    </recommendedName>
</protein>
<accession>A0ABS2PXF2</accession>
<organism evidence="4 5">
    <name type="scientific">Scopulibacillus daqui</name>
    <dbReference type="NCBI Taxonomy" id="1469162"/>
    <lineage>
        <taxon>Bacteria</taxon>
        <taxon>Bacillati</taxon>
        <taxon>Bacillota</taxon>
        <taxon>Bacilli</taxon>
        <taxon>Bacillales</taxon>
        <taxon>Sporolactobacillaceae</taxon>
        <taxon>Scopulibacillus</taxon>
    </lineage>
</organism>
<dbReference type="SUPFAM" id="SSF56300">
    <property type="entry name" value="Metallo-dependent phosphatases"/>
    <property type="match status" value="1"/>
</dbReference>
<reference evidence="4 5" key="1">
    <citation type="submission" date="2021-01" db="EMBL/GenBank/DDBJ databases">
        <title>Genomic Encyclopedia of Type Strains, Phase IV (KMG-IV): sequencing the most valuable type-strain genomes for metagenomic binning, comparative biology and taxonomic classification.</title>
        <authorList>
            <person name="Goeker M."/>
        </authorList>
    </citation>
    <scope>NUCLEOTIDE SEQUENCE [LARGE SCALE GENOMIC DNA]</scope>
    <source>
        <strain evidence="4 5">DSM 28236</strain>
    </source>
</reference>
<dbReference type="InterPro" id="IPR029052">
    <property type="entry name" value="Metallo-depent_PP-like"/>
</dbReference>
<keyword evidence="2" id="KW-0479">Metal-binding</keyword>
<evidence type="ECO:0000259" key="3">
    <source>
        <dbReference type="Pfam" id="PF12850"/>
    </source>
</evidence>
<dbReference type="CDD" id="cd00841">
    <property type="entry name" value="MPP_YfcE"/>
    <property type="match status" value="1"/>
</dbReference>
<name>A0ABS2PXF2_9BACL</name>
<dbReference type="NCBIfam" id="TIGR00040">
    <property type="entry name" value="yfcE"/>
    <property type="match status" value="1"/>
</dbReference>
<dbReference type="EC" id="3.1.4.-" evidence="2"/>
<dbReference type="InterPro" id="IPR041802">
    <property type="entry name" value="MPP_YfcE"/>
</dbReference>
<dbReference type="RefSeq" id="WP_205002701.1">
    <property type="nucleotide sequence ID" value="NZ_JAFBER010000004.1"/>
</dbReference>
<dbReference type="InterPro" id="IPR000979">
    <property type="entry name" value="Phosphodiesterase_MJ0936/Vps29"/>
</dbReference>
<comment type="cofactor">
    <cofactor evidence="2">
        <name>a divalent metal cation</name>
        <dbReference type="ChEBI" id="CHEBI:60240"/>
    </cofactor>
</comment>
<evidence type="ECO:0000313" key="5">
    <source>
        <dbReference type="Proteomes" id="UP000808914"/>
    </source>
</evidence>
<proteinExistence type="inferred from homology"/>
<sequence length="173" mass="19319">MKVLIASDSHGLTHELTNLVERYRDDVQLFIHCGDSELPGSSEEMTSFHAVKGNCDSPSSGYPDDLIKTVGGFKLFVTHGHLYNIKMSPVNLLYKAEETGADIVCFGHTHHAVTFQEGKKIFINPGSLRLPRGMNEKTYVICEINNDKKEVNVNYFNQNGEPVESLSKKYVLA</sequence>
<evidence type="ECO:0000256" key="2">
    <source>
        <dbReference type="RuleBase" id="RU362039"/>
    </source>
</evidence>
<gene>
    <name evidence="4" type="ORF">JOD45_000951</name>
</gene>
<keyword evidence="5" id="KW-1185">Reference proteome</keyword>
<comment type="caution">
    <text evidence="4">The sequence shown here is derived from an EMBL/GenBank/DDBJ whole genome shotgun (WGS) entry which is preliminary data.</text>
</comment>
<comment type="similarity">
    <text evidence="1 2">Belongs to the metallophosphoesterase superfamily. YfcE family.</text>
</comment>
<dbReference type="Gene3D" id="3.60.21.10">
    <property type="match status" value="1"/>
</dbReference>
<dbReference type="Proteomes" id="UP000808914">
    <property type="component" value="Unassembled WGS sequence"/>
</dbReference>
<evidence type="ECO:0000313" key="4">
    <source>
        <dbReference type="EMBL" id="MBM7644744.1"/>
    </source>
</evidence>
<dbReference type="Pfam" id="PF12850">
    <property type="entry name" value="Metallophos_2"/>
    <property type="match status" value="1"/>
</dbReference>
<feature type="domain" description="Calcineurin-like phosphoesterase" evidence="3">
    <location>
        <begin position="1"/>
        <end position="146"/>
    </location>
</feature>
<evidence type="ECO:0000256" key="1">
    <source>
        <dbReference type="ARBA" id="ARBA00008950"/>
    </source>
</evidence>